<dbReference type="InterPro" id="IPR036351">
    <property type="entry name" value="Ribosomal_eL32_sf"/>
</dbReference>
<organism evidence="2 3">
    <name type="scientific">Scleropages formosus</name>
    <name type="common">Asian bonytongue</name>
    <name type="synonym">Osteoglossum formosum</name>
    <dbReference type="NCBI Taxonomy" id="113540"/>
    <lineage>
        <taxon>Eukaryota</taxon>
        <taxon>Metazoa</taxon>
        <taxon>Chordata</taxon>
        <taxon>Craniata</taxon>
        <taxon>Vertebrata</taxon>
        <taxon>Euteleostomi</taxon>
        <taxon>Actinopterygii</taxon>
        <taxon>Neopterygii</taxon>
        <taxon>Teleostei</taxon>
        <taxon>Osteoglossocephala</taxon>
        <taxon>Osteoglossomorpha</taxon>
        <taxon>Osteoglossiformes</taxon>
        <taxon>Osteoglossidae</taxon>
        <taxon>Scleropages</taxon>
    </lineage>
</organism>
<feature type="transmembrane region" description="Helical" evidence="1">
    <location>
        <begin position="39"/>
        <end position="60"/>
    </location>
</feature>
<dbReference type="Ensembl" id="ENSSFOT00015073142.1">
    <property type="protein sequence ID" value="ENSSFOP00015077326.1"/>
    <property type="gene ID" value="ENSSFOG00015026029.1"/>
</dbReference>
<dbReference type="AlphaFoldDB" id="A0A8D0CMH1"/>
<protein>
    <submittedName>
        <fullName evidence="2">Uncharacterized protein</fullName>
    </submittedName>
</protein>
<accession>A0A8D0CMH1</accession>
<keyword evidence="1" id="KW-0472">Membrane</keyword>
<reference evidence="2" key="3">
    <citation type="submission" date="2025-09" db="UniProtKB">
        <authorList>
            <consortium name="Ensembl"/>
        </authorList>
    </citation>
    <scope>IDENTIFICATION</scope>
</reference>
<reference evidence="2 3" key="1">
    <citation type="submission" date="2019-04" db="EMBL/GenBank/DDBJ databases">
        <authorList>
            <consortium name="Wellcome Sanger Institute Data Sharing"/>
        </authorList>
    </citation>
    <scope>NUCLEOTIDE SEQUENCE [LARGE SCALE GENOMIC DNA]</scope>
</reference>
<evidence type="ECO:0000313" key="3">
    <source>
        <dbReference type="Proteomes" id="UP000694397"/>
    </source>
</evidence>
<proteinExistence type="predicted"/>
<keyword evidence="3" id="KW-1185">Reference proteome</keyword>
<dbReference type="Proteomes" id="UP000694397">
    <property type="component" value="Chromosome 22"/>
</dbReference>
<dbReference type="SUPFAM" id="SSF52042">
    <property type="entry name" value="Ribosomal protein L32e"/>
    <property type="match status" value="1"/>
</dbReference>
<name>A0A8D0CMH1_SCLFO</name>
<keyword evidence="1" id="KW-1133">Transmembrane helix</keyword>
<evidence type="ECO:0000313" key="2">
    <source>
        <dbReference type="Ensembl" id="ENSSFOP00015077326.1"/>
    </source>
</evidence>
<evidence type="ECO:0000256" key="1">
    <source>
        <dbReference type="SAM" id="Phobius"/>
    </source>
</evidence>
<keyword evidence="1" id="KW-0812">Transmembrane</keyword>
<reference evidence="2" key="2">
    <citation type="submission" date="2025-08" db="UniProtKB">
        <authorList>
            <consortium name="Ensembl"/>
        </authorList>
    </citation>
    <scope>IDENTIFICATION</scope>
</reference>
<sequence length="96" mass="10853">VALLRGALKRSKFKGKKKAGGGGAIYSNISDRNLRFNLLLRWIIMVCRGFGAQVLLVNIYSGRRKKSKSNLPSGFREFSVYNILLLKISNKCEDWC</sequence>